<proteinExistence type="predicted"/>
<comment type="caution">
    <text evidence="1">The sequence shown here is derived from an EMBL/GenBank/DDBJ whole genome shotgun (WGS) entry which is preliminary data.</text>
</comment>
<protein>
    <recommendedName>
        <fullName evidence="3">DUF1254 domain-containing protein</fullName>
    </recommendedName>
</protein>
<organism evidence="1 2">
    <name type="scientific">Aureimonas populi</name>
    <dbReference type="NCBI Taxonomy" id="1701758"/>
    <lineage>
        <taxon>Bacteria</taxon>
        <taxon>Pseudomonadati</taxon>
        <taxon>Pseudomonadota</taxon>
        <taxon>Alphaproteobacteria</taxon>
        <taxon>Hyphomicrobiales</taxon>
        <taxon>Aurantimonadaceae</taxon>
        <taxon>Aureimonas</taxon>
    </lineage>
</organism>
<evidence type="ECO:0000313" key="1">
    <source>
        <dbReference type="EMBL" id="MFD2237032.1"/>
    </source>
</evidence>
<dbReference type="EMBL" id="JBHUIJ010000006">
    <property type="protein sequence ID" value="MFD2237032.1"/>
    <property type="molecule type" value="Genomic_DNA"/>
</dbReference>
<accession>A0ABW5CM12</accession>
<name>A0ABW5CM12_9HYPH</name>
<evidence type="ECO:0008006" key="3">
    <source>
        <dbReference type="Google" id="ProtNLM"/>
    </source>
</evidence>
<evidence type="ECO:0000313" key="2">
    <source>
        <dbReference type="Proteomes" id="UP001597371"/>
    </source>
</evidence>
<keyword evidence="2" id="KW-1185">Reference proteome</keyword>
<dbReference type="InterPro" id="IPR014456">
    <property type="entry name" value="UCP010244_IM"/>
</dbReference>
<dbReference type="Proteomes" id="UP001597371">
    <property type="component" value="Unassembled WGS sequence"/>
</dbReference>
<reference evidence="2" key="1">
    <citation type="journal article" date="2019" name="Int. J. Syst. Evol. Microbiol.">
        <title>The Global Catalogue of Microorganisms (GCM) 10K type strain sequencing project: providing services to taxonomists for standard genome sequencing and annotation.</title>
        <authorList>
            <consortium name="The Broad Institute Genomics Platform"/>
            <consortium name="The Broad Institute Genome Sequencing Center for Infectious Disease"/>
            <person name="Wu L."/>
            <person name="Ma J."/>
        </authorList>
    </citation>
    <scope>NUCLEOTIDE SEQUENCE [LARGE SCALE GENOMIC DNA]</scope>
    <source>
        <strain evidence="2">ZS-35-S2</strain>
    </source>
</reference>
<dbReference type="PIRSF" id="PIRSF010244">
    <property type="entry name" value="UCP010244_imp"/>
    <property type="match status" value="1"/>
</dbReference>
<sequence>MGKVLLALLVGLVGAAIVHIAVILAMPRVAEDNAWARLSRVTSPFQAAVIWEGGGLPAAGPMRARFAFMDPAFITSACRFPLADGPVHLEAGEAAGFWSASLYARSGDNLYSINERLAPDGQLDLVVGTAAQLEDARAEGLLGDDGAIPIGVEASELYLTLRVLAPTASERPFAERFARSLSCIPVEPAAAAPLAEAD</sequence>
<dbReference type="RefSeq" id="WP_209736823.1">
    <property type="nucleotide sequence ID" value="NZ_CP072611.1"/>
</dbReference>
<gene>
    <name evidence="1" type="ORF">ACFSKQ_06065</name>
</gene>